<dbReference type="SUPFAM" id="SSF52266">
    <property type="entry name" value="SGNH hydrolase"/>
    <property type="match status" value="1"/>
</dbReference>
<accession>A0A507DPU8</accession>
<name>A0A507DPU8_9FUNG</name>
<organism evidence="2 3">
    <name type="scientific">Powellomyces hirtus</name>
    <dbReference type="NCBI Taxonomy" id="109895"/>
    <lineage>
        <taxon>Eukaryota</taxon>
        <taxon>Fungi</taxon>
        <taxon>Fungi incertae sedis</taxon>
        <taxon>Chytridiomycota</taxon>
        <taxon>Chytridiomycota incertae sedis</taxon>
        <taxon>Chytridiomycetes</taxon>
        <taxon>Spizellomycetales</taxon>
        <taxon>Powellomycetaceae</taxon>
        <taxon>Powellomyces</taxon>
    </lineage>
</organism>
<dbReference type="STRING" id="109895.A0A507DPU8"/>
<sequence length="374" mass="41073">MSGNSVDDDIEACPNLPPRAKPTSVHDLRIDDVRVIAALGDSITAAFGANGVQRGDPPSMRNTMEDRGISFSMGGDDGAFTLANFIQRFEPRVRGASIGSHRAEICYGVLCPPMQYHENDRLNAAQSGAMIPNLIAELEHLIRAMKSDSDINWASDFKSLKLAAVPSEQLLTIFIGNNDACLGCAPGSGSTYLSPAAYEATMRALLERIQTAIPRVVVNIMMGFNVSQVYDLTVEDPYCQGLRRAGTVFECVCAFLPGPMGEANRQRMDVLTQQYNARLQSLARFYNTHPRSDSFAVIVDPLLSNVRVKEWNLKFLSNSDCFHPAAEAHALMAKGVWWNLFRPPTSKRTKLVPDEGIPVWCPGRADRIATQPPE</sequence>
<dbReference type="GO" id="GO:0006644">
    <property type="term" value="P:phospholipid metabolic process"/>
    <property type="evidence" value="ECO:0007669"/>
    <property type="project" value="TreeGrafter"/>
</dbReference>
<dbReference type="AlphaFoldDB" id="A0A507DPU8"/>
<dbReference type="PANTHER" id="PTHR21325">
    <property type="entry name" value="PHOSPHOLIPASE B, PLB1"/>
    <property type="match status" value="1"/>
</dbReference>
<feature type="compositionally biased region" description="Acidic residues" evidence="1">
    <location>
        <begin position="1"/>
        <end position="11"/>
    </location>
</feature>
<protein>
    <recommendedName>
        <fullName evidence="4">SGNH hydrolase-type esterase domain-containing protein</fullName>
    </recommendedName>
</protein>
<gene>
    <name evidence="2" type="ORF">PhCBS80983_g06412</name>
</gene>
<keyword evidence="3" id="KW-1185">Reference proteome</keyword>
<dbReference type="Proteomes" id="UP000318582">
    <property type="component" value="Unassembled WGS sequence"/>
</dbReference>
<proteinExistence type="predicted"/>
<evidence type="ECO:0000313" key="3">
    <source>
        <dbReference type="Proteomes" id="UP000318582"/>
    </source>
</evidence>
<dbReference type="GO" id="GO:0004620">
    <property type="term" value="F:phospholipase activity"/>
    <property type="evidence" value="ECO:0007669"/>
    <property type="project" value="InterPro"/>
</dbReference>
<dbReference type="InterPro" id="IPR036514">
    <property type="entry name" value="SGNH_hydro_sf"/>
</dbReference>
<dbReference type="Gene3D" id="3.40.50.1110">
    <property type="entry name" value="SGNH hydrolase"/>
    <property type="match status" value="1"/>
</dbReference>
<evidence type="ECO:0000256" key="1">
    <source>
        <dbReference type="SAM" id="MobiDB-lite"/>
    </source>
</evidence>
<evidence type="ECO:0000313" key="2">
    <source>
        <dbReference type="EMBL" id="TPX52918.1"/>
    </source>
</evidence>
<reference evidence="2 3" key="1">
    <citation type="journal article" date="2019" name="Sci. Rep.">
        <title>Comparative genomics of chytrid fungi reveal insights into the obligate biotrophic and pathogenic lifestyle of Synchytrium endobioticum.</title>
        <authorList>
            <person name="van de Vossenberg B.T.L.H."/>
            <person name="Warris S."/>
            <person name="Nguyen H.D.T."/>
            <person name="van Gent-Pelzer M.P.E."/>
            <person name="Joly D.L."/>
            <person name="van de Geest H.C."/>
            <person name="Bonants P.J.M."/>
            <person name="Smith D.S."/>
            <person name="Levesque C.A."/>
            <person name="van der Lee T.A.J."/>
        </authorList>
    </citation>
    <scope>NUCLEOTIDE SEQUENCE [LARGE SCALE GENOMIC DNA]</scope>
    <source>
        <strain evidence="2 3">CBS 809.83</strain>
    </source>
</reference>
<feature type="region of interest" description="Disordered" evidence="1">
    <location>
        <begin position="1"/>
        <end position="21"/>
    </location>
</feature>
<dbReference type="InterPro" id="IPR038885">
    <property type="entry name" value="PLB1"/>
</dbReference>
<comment type="caution">
    <text evidence="2">The sequence shown here is derived from an EMBL/GenBank/DDBJ whole genome shotgun (WGS) entry which is preliminary data.</text>
</comment>
<dbReference type="PANTHER" id="PTHR21325:SF31">
    <property type="entry name" value="GH22081P-RELATED"/>
    <property type="match status" value="1"/>
</dbReference>
<dbReference type="InterPro" id="IPR001087">
    <property type="entry name" value="GDSL"/>
</dbReference>
<dbReference type="EMBL" id="QEAQ01000276">
    <property type="protein sequence ID" value="TPX52918.1"/>
    <property type="molecule type" value="Genomic_DNA"/>
</dbReference>
<dbReference type="Pfam" id="PF00657">
    <property type="entry name" value="Lipase_GDSL"/>
    <property type="match status" value="1"/>
</dbReference>
<evidence type="ECO:0008006" key="4">
    <source>
        <dbReference type="Google" id="ProtNLM"/>
    </source>
</evidence>